<feature type="coiled-coil region" evidence="1">
    <location>
        <begin position="206"/>
        <end position="233"/>
    </location>
</feature>
<gene>
    <name evidence="3" type="ORF">DI533_11140</name>
</gene>
<dbReference type="EMBL" id="QFQS01000002">
    <property type="protein sequence ID" value="PZQ97718.1"/>
    <property type="molecule type" value="Genomic_DNA"/>
</dbReference>
<keyword evidence="1" id="KW-0175">Coiled coil</keyword>
<feature type="compositionally biased region" description="Basic and acidic residues" evidence="2">
    <location>
        <begin position="1"/>
        <end position="14"/>
    </location>
</feature>
<accession>A0A2W5S400</accession>
<dbReference type="Proteomes" id="UP000248975">
    <property type="component" value="Unassembled WGS sequence"/>
</dbReference>
<reference evidence="3 4" key="1">
    <citation type="submission" date="2017-08" db="EMBL/GenBank/DDBJ databases">
        <title>Infants hospitalized years apart are colonized by the same room-sourced microbial strains.</title>
        <authorList>
            <person name="Brooks B."/>
            <person name="Olm M.R."/>
            <person name="Firek B.A."/>
            <person name="Baker R."/>
            <person name="Thomas B.C."/>
            <person name="Morowitz M.J."/>
            <person name="Banfield J.F."/>
        </authorList>
    </citation>
    <scope>NUCLEOTIDE SEQUENCE [LARGE SCALE GENOMIC DNA]</scope>
    <source>
        <strain evidence="3">S2_003_000_R2_11</strain>
    </source>
</reference>
<evidence type="ECO:0000313" key="4">
    <source>
        <dbReference type="Proteomes" id="UP000248975"/>
    </source>
</evidence>
<evidence type="ECO:0008006" key="5">
    <source>
        <dbReference type="Google" id="ProtNLM"/>
    </source>
</evidence>
<evidence type="ECO:0000313" key="3">
    <source>
        <dbReference type="EMBL" id="PZQ97718.1"/>
    </source>
</evidence>
<comment type="caution">
    <text evidence="3">The sequence shown here is derived from an EMBL/GenBank/DDBJ whole genome shotgun (WGS) entry which is preliminary data.</text>
</comment>
<organism evidence="3 4">
    <name type="scientific">Cereibacter sphaeroides</name>
    <name type="common">Rhodobacter sphaeroides</name>
    <dbReference type="NCBI Taxonomy" id="1063"/>
    <lineage>
        <taxon>Bacteria</taxon>
        <taxon>Pseudomonadati</taxon>
        <taxon>Pseudomonadota</taxon>
        <taxon>Alphaproteobacteria</taxon>
        <taxon>Rhodobacterales</taxon>
        <taxon>Paracoccaceae</taxon>
        <taxon>Cereibacter</taxon>
    </lineage>
</organism>
<feature type="region of interest" description="Disordered" evidence="2">
    <location>
        <begin position="1"/>
        <end position="46"/>
    </location>
</feature>
<feature type="coiled-coil region" evidence="1">
    <location>
        <begin position="77"/>
        <end position="104"/>
    </location>
</feature>
<dbReference type="AlphaFoldDB" id="A0A2W5S400"/>
<name>A0A2W5S400_CERSP</name>
<evidence type="ECO:0000256" key="1">
    <source>
        <dbReference type="SAM" id="Coils"/>
    </source>
</evidence>
<proteinExistence type="predicted"/>
<sequence length="395" mass="40410">MSDKDSEQEDKQNRPETIASETIPDAEIVERSTPPSPRQPQSGGSGFVSGLLGAGLVVAGGFGLLQVMPGLLPTADTSAMEQLIAQQSQEIDKLKSQINEFATRPVFDPSEELATLRAGLEEKLAETSAAADPSAAVAKATESLQSAIAAIDARLTDVEKRPAGPGGEASSTALAAYDREIKSLRDQIASLGSGNSDAAAQIASAATEAKSQIDAVVEQAKQANAQASAAAQKLATGAALNRLTAALEAGGSFSSAVSELTAAGITVPASIADRAEAGVSTMADLQRRFPDAARAALDAALRSSVNETWTDRVTAFLRTQTGARSLQPREGNDPDAILSRAEAGMQAGNLSAALTEIGTLSESAQAAMADWVADANARLAATQALPELTSAVDAK</sequence>
<protein>
    <recommendedName>
        <fullName evidence="5">Mitochondrial inner membrane protein</fullName>
    </recommendedName>
</protein>
<evidence type="ECO:0000256" key="2">
    <source>
        <dbReference type="SAM" id="MobiDB-lite"/>
    </source>
</evidence>